<dbReference type="GO" id="GO:0009451">
    <property type="term" value="P:RNA modification"/>
    <property type="evidence" value="ECO:0007669"/>
    <property type="project" value="InterPro"/>
</dbReference>
<feature type="repeat" description="PPR" evidence="4">
    <location>
        <begin position="107"/>
        <end position="137"/>
    </location>
</feature>
<dbReference type="InterPro" id="IPR011990">
    <property type="entry name" value="TPR-like_helical_dom_sf"/>
</dbReference>
<evidence type="ECO:0000313" key="6">
    <source>
        <dbReference type="EnsemblPlants" id="OBART12G12510.1"/>
    </source>
</evidence>
<feature type="transmembrane region" description="Helical" evidence="5">
    <location>
        <begin position="567"/>
        <end position="586"/>
    </location>
</feature>
<evidence type="ECO:0000313" key="7">
    <source>
        <dbReference type="Proteomes" id="UP000026960"/>
    </source>
</evidence>
<dbReference type="PANTHER" id="PTHR47926">
    <property type="entry name" value="PENTATRICOPEPTIDE REPEAT-CONTAINING PROTEIN"/>
    <property type="match status" value="1"/>
</dbReference>
<dbReference type="NCBIfam" id="TIGR00756">
    <property type="entry name" value="PPR"/>
    <property type="match status" value="3"/>
</dbReference>
<dbReference type="EnsemblPlants" id="OBART12G12510.1">
    <property type="protein sequence ID" value="OBART12G12510.1"/>
    <property type="gene ID" value="OBART12G12510"/>
</dbReference>
<keyword evidence="1" id="KW-0677">Repeat</keyword>
<dbReference type="STRING" id="65489.A0A0D3HUM4"/>
<proteinExistence type="inferred from homology"/>
<organism evidence="6">
    <name type="scientific">Oryza barthii</name>
    <dbReference type="NCBI Taxonomy" id="65489"/>
    <lineage>
        <taxon>Eukaryota</taxon>
        <taxon>Viridiplantae</taxon>
        <taxon>Streptophyta</taxon>
        <taxon>Embryophyta</taxon>
        <taxon>Tracheophyta</taxon>
        <taxon>Spermatophyta</taxon>
        <taxon>Magnoliopsida</taxon>
        <taxon>Liliopsida</taxon>
        <taxon>Poales</taxon>
        <taxon>Poaceae</taxon>
        <taxon>BOP clade</taxon>
        <taxon>Oryzoideae</taxon>
        <taxon>Oryzeae</taxon>
        <taxon>Oryzinae</taxon>
        <taxon>Oryza</taxon>
    </lineage>
</organism>
<keyword evidence="5" id="KW-0472">Membrane</keyword>
<dbReference type="PROSITE" id="PS51375">
    <property type="entry name" value="PPR"/>
    <property type="match status" value="3"/>
</dbReference>
<keyword evidence="2" id="KW-0809">Transit peptide</keyword>
<dbReference type="Pfam" id="PF13041">
    <property type="entry name" value="PPR_2"/>
    <property type="match status" value="2"/>
</dbReference>
<dbReference type="Proteomes" id="UP000026960">
    <property type="component" value="Chromosome 12"/>
</dbReference>
<feature type="repeat" description="PPR" evidence="4">
    <location>
        <begin position="239"/>
        <end position="273"/>
    </location>
</feature>
<evidence type="ECO:0000256" key="3">
    <source>
        <dbReference type="ARBA" id="ARBA00061659"/>
    </source>
</evidence>
<dbReference type="AlphaFoldDB" id="A0A0D3HUM4"/>
<evidence type="ECO:0000256" key="2">
    <source>
        <dbReference type="ARBA" id="ARBA00022946"/>
    </source>
</evidence>
<dbReference type="Gene3D" id="1.25.40.10">
    <property type="entry name" value="Tetratricopeptide repeat domain"/>
    <property type="match status" value="4"/>
</dbReference>
<evidence type="ECO:0008006" key="8">
    <source>
        <dbReference type="Google" id="ProtNLM"/>
    </source>
</evidence>
<evidence type="ECO:0000256" key="5">
    <source>
        <dbReference type="SAM" id="Phobius"/>
    </source>
</evidence>
<name>A0A0D3HUM4_9ORYZ</name>
<dbReference type="Gramene" id="OBART12G12510.1">
    <property type="protein sequence ID" value="OBART12G12510.1"/>
    <property type="gene ID" value="OBART12G12510"/>
</dbReference>
<dbReference type="Pfam" id="PF01535">
    <property type="entry name" value="PPR"/>
    <property type="match status" value="3"/>
</dbReference>
<dbReference type="Pfam" id="PF20431">
    <property type="entry name" value="E_motif"/>
    <property type="match status" value="1"/>
</dbReference>
<accession>A0A0D3HUM4</accession>
<dbReference type="PaxDb" id="65489-OBART12G12510.1"/>
<evidence type="ECO:0000256" key="1">
    <source>
        <dbReference type="ARBA" id="ARBA00022737"/>
    </source>
</evidence>
<reference evidence="6" key="2">
    <citation type="submission" date="2015-03" db="UniProtKB">
        <authorList>
            <consortium name="EnsemblPlants"/>
        </authorList>
    </citation>
    <scope>IDENTIFICATION</scope>
</reference>
<keyword evidence="5" id="KW-0812">Transmembrane</keyword>
<comment type="similarity">
    <text evidence="3">Belongs to the PPR family. PCMP-E subfamily.</text>
</comment>
<sequence>MLRSGPRPNAFTVTSVIKCCSKVRAVHEGLQVHAFLAKAGLGCSSVHVGAALLDLYGNIGLVGDAKRVFDEMPVKNVVVGNTMVACNVRAGDMAAAQEVFDGTAERDPISWNTLMSGYLRSGDTATVRELFDEMTVRNVNSWNMMIAACSEEGSLADTVKVFNRMRATGFEPDAATMAVLMSACAQLGSLTIAGQVHGLIQKNCVEMNCHVQNSLIDMYAKCGCISQAQFLFTETYPKDAVSYNVMIIAFAQHGHARDALDLFNVMVDSGLQPDVVTFLGVLSACAHAGLVEYGKNYFELMKTTYAVQQSPDHYACVVDLYGRAGLIEEAHCFLKTMPVKPHAGVWGALLNACRKHCHVDVGEIAAKELIRIEPKNPGNYVLLRNTLARGQQWDAVEDVQLSMRGKVIDKTSGCSWVEVDSVVHEFLAGDFCHPKFDEICTILEHLGARFPNCYIWKERHCLIVPEWGKLERGTLNIDCDSVSGRFSDSAQRSSEAKGQIIISVMLDLLMIWPPVLCPLLAFILWVYIVLLSNEESLKFLTKLETHYSGSISDHHAWIIVLLHRYDSVIYIFAYIVGIICSALGSLQRSIIPVPDLHCSQQTLSYLFLQEPADDLRRMTVTQSKSSSLLAGSLEAKMEKEMSLSLLVHYRLEAKIGKGDIFVLCSLTRGLLLIHQGILEDLTNAKRT</sequence>
<dbReference type="GO" id="GO:0003723">
    <property type="term" value="F:RNA binding"/>
    <property type="evidence" value="ECO:0007669"/>
    <property type="project" value="InterPro"/>
</dbReference>
<feature type="repeat" description="PPR" evidence="4">
    <location>
        <begin position="138"/>
        <end position="172"/>
    </location>
</feature>
<dbReference type="InterPro" id="IPR046960">
    <property type="entry name" value="PPR_At4g14850-like_plant"/>
</dbReference>
<feature type="transmembrane region" description="Helical" evidence="5">
    <location>
        <begin position="500"/>
        <end position="528"/>
    </location>
</feature>
<dbReference type="HOGENOM" id="CLU_400838_0_0_1"/>
<dbReference type="InterPro" id="IPR002885">
    <property type="entry name" value="PPR_rpt"/>
</dbReference>
<dbReference type="InterPro" id="IPR046848">
    <property type="entry name" value="E_motif"/>
</dbReference>
<dbReference type="FunFam" id="1.25.40.10:FF:000334">
    <property type="entry name" value="Pentatricopeptide repeat-containing protein"/>
    <property type="match status" value="1"/>
</dbReference>
<protein>
    <recommendedName>
        <fullName evidence="8">DYW domain-containing protein</fullName>
    </recommendedName>
</protein>
<evidence type="ECO:0000256" key="4">
    <source>
        <dbReference type="PROSITE-ProRule" id="PRU00708"/>
    </source>
</evidence>
<dbReference type="eggNOG" id="KOG4197">
    <property type="taxonomic scope" value="Eukaryota"/>
</dbReference>
<keyword evidence="5" id="KW-1133">Transmembrane helix</keyword>
<reference evidence="6" key="1">
    <citation type="journal article" date="2009" name="Rice">
        <title>De Novo Next Generation Sequencing of Plant Genomes.</title>
        <authorList>
            <person name="Rounsley S."/>
            <person name="Marri P.R."/>
            <person name="Yu Y."/>
            <person name="He R."/>
            <person name="Sisneros N."/>
            <person name="Goicoechea J.L."/>
            <person name="Lee S.J."/>
            <person name="Angelova A."/>
            <person name="Kudrna D."/>
            <person name="Luo M."/>
            <person name="Affourtit J."/>
            <person name="Desany B."/>
            <person name="Knight J."/>
            <person name="Niazi F."/>
            <person name="Egholm M."/>
            <person name="Wing R.A."/>
        </authorList>
    </citation>
    <scope>NUCLEOTIDE SEQUENCE [LARGE SCALE GENOMIC DNA]</scope>
    <source>
        <strain evidence="6">cv. IRGC 105608</strain>
    </source>
</reference>
<dbReference type="PANTHER" id="PTHR47926:SF534">
    <property type="entry name" value="PENTATRICOPEPTIDE REPEAT-CONTAINING PROTEIN"/>
    <property type="match status" value="1"/>
</dbReference>
<keyword evidence="7" id="KW-1185">Reference proteome</keyword>